<dbReference type="EMBL" id="VSSQ01033003">
    <property type="protein sequence ID" value="MPM84461.1"/>
    <property type="molecule type" value="Genomic_DNA"/>
</dbReference>
<organism evidence="1">
    <name type="scientific">bioreactor metagenome</name>
    <dbReference type="NCBI Taxonomy" id="1076179"/>
    <lineage>
        <taxon>unclassified sequences</taxon>
        <taxon>metagenomes</taxon>
        <taxon>ecological metagenomes</taxon>
    </lineage>
</organism>
<protein>
    <submittedName>
        <fullName evidence="1">Uncharacterized protein</fullName>
    </submittedName>
</protein>
<sequence>MAGRTAYSDTRYIYVNDRRSGLVFAGMDHMAGKRGARQCRPCSEDPRCIQSSFRFNGSGALHRFVYDKRLLRHQFHHSNSKRRAFRYIFKAASCPVRRIPAVENVYFLCHAVSCADQSIFRRFNTRRRQRNALLRHSQARRSCML</sequence>
<proteinExistence type="predicted"/>
<dbReference type="AlphaFoldDB" id="A0A645D5F2"/>
<comment type="caution">
    <text evidence="1">The sequence shown here is derived from an EMBL/GenBank/DDBJ whole genome shotgun (WGS) entry which is preliminary data.</text>
</comment>
<gene>
    <name evidence="1" type="ORF">SDC9_131533</name>
</gene>
<reference evidence="1" key="1">
    <citation type="submission" date="2019-08" db="EMBL/GenBank/DDBJ databases">
        <authorList>
            <person name="Kucharzyk K."/>
            <person name="Murdoch R.W."/>
            <person name="Higgins S."/>
            <person name="Loffler F."/>
        </authorList>
    </citation>
    <scope>NUCLEOTIDE SEQUENCE</scope>
</reference>
<name>A0A645D5F2_9ZZZZ</name>
<evidence type="ECO:0000313" key="1">
    <source>
        <dbReference type="EMBL" id="MPM84461.1"/>
    </source>
</evidence>
<accession>A0A645D5F2</accession>